<evidence type="ECO:0000313" key="1">
    <source>
        <dbReference type="EMBL" id="AEE96726.1"/>
    </source>
</evidence>
<reference evidence="1 2" key="2">
    <citation type="journal article" date="2011" name="Stand. Genomic Sci.">
        <title>Complete genome sequence of Mahella australiensis type strain (50-1 BON).</title>
        <authorList>
            <person name="Sikorski J."/>
            <person name="Teshima H."/>
            <person name="Nolan M."/>
            <person name="Lucas S."/>
            <person name="Hammon N."/>
            <person name="Deshpande S."/>
            <person name="Cheng J.F."/>
            <person name="Pitluck S."/>
            <person name="Liolios K."/>
            <person name="Pagani I."/>
            <person name="Ivanova N."/>
            <person name="Huntemann M."/>
            <person name="Mavromatis K."/>
            <person name="Ovchinikova G."/>
            <person name="Pati A."/>
            <person name="Tapia R."/>
            <person name="Han C."/>
            <person name="Goodwin L."/>
            <person name="Chen A."/>
            <person name="Palaniappan K."/>
            <person name="Land M."/>
            <person name="Hauser L."/>
            <person name="Ngatchou-Djao O.D."/>
            <person name="Rohde M."/>
            <person name="Pukall R."/>
            <person name="Spring S."/>
            <person name="Abt B."/>
            <person name="Goker M."/>
            <person name="Detter J.C."/>
            <person name="Woyke T."/>
            <person name="Bristow J."/>
            <person name="Markowitz V."/>
            <person name="Hugenholtz P."/>
            <person name="Eisen J.A."/>
            <person name="Kyrpides N.C."/>
            <person name="Klenk H.P."/>
            <person name="Lapidus A."/>
        </authorList>
    </citation>
    <scope>NUCLEOTIDE SEQUENCE [LARGE SCALE GENOMIC DNA]</scope>
    <source>
        <strain evidence="2">DSM 15567 / CIP 107919 / 50-1 BON</strain>
    </source>
</reference>
<gene>
    <name evidence="1" type="ordered locus">Mahau_1537</name>
</gene>
<dbReference type="HOGENOM" id="CLU_3045077_0_0_9"/>
<sequence>MFWIIAIVAIVAIVAAIMYEYKTIKPKYSDEMIEKENEMDKGYDSIYSSKKRMA</sequence>
<evidence type="ECO:0000313" key="2">
    <source>
        <dbReference type="Proteomes" id="UP000008457"/>
    </source>
</evidence>
<protein>
    <submittedName>
        <fullName evidence="1">Uncharacterized protein</fullName>
    </submittedName>
</protein>
<dbReference type="EMBL" id="CP002360">
    <property type="protein sequence ID" value="AEE96726.1"/>
    <property type="molecule type" value="Genomic_DNA"/>
</dbReference>
<organism evidence="1 2">
    <name type="scientific">Mahella australiensis (strain DSM 15567 / CIP 107919 / 50-1 BON)</name>
    <dbReference type="NCBI Taxonomy" id="697281"/>
    <lineage>
        <taxon>Bacteria</taxon>
        <taxon>Bacillati</taxon>
        <taxon>Bacillota</taxon>
        <taxon>Clostridia</taxon>
        <taxon>Thermoanaerobacterales</taxon>
        <taxon>Thermoanaerobacterales Family IV. Incertae Sedis</taxon>
        <taxon>Mahella</taxon>
    </lineage>
</organism>
<keyword evidence="2" id="KW-1185">Reference proteome</keyword>
<dbReference type="AlphaFoldDB" id="F3ZYI4"/>
<dbReference type="Proteomes" id="UP000008457">
    <property type="component" value="Chromosome"/>
</dbReference>
<proteinExistence type="predicted"/>
<accession>F3ZYI4</accession>
<reference evidence="2" key="1">
    <citation type="submission" date="2010-11" db="EMBL/GenBank/DDBJ databases">
        <title>The complete genome of Mahella australiensis DSM 15567.</title>
        <authorList>
            <consortium name="US DOE Joint Genome Institute (JGI-PGF)"/>
            <person name="Lucas S."/>
            <person name="Copeland A."/>
            <person name="Lapidus A."/>
            <person name="Bruce D."/>
            <person name="Goodwin L."/>
            <person name="Pitluck S."/>
            <person name="Kyrpides N."/>
            <person name="Mavromatis K."/>
            <person name="Pagani I."/>
            <person name="Ivanova N."/>
            <person name="Teshima H."/>
            <person name="Brettin T."/>
            <person name="Detter J.C."/>
            <person name="Han C."/>
            <person name="Tapia R."/>
            <person name="Land M."/>
            <person name="Hauser L."/>
            <person name="Markowitz V."/>
            <person name="Cheng J.-F."/>
            <person name="Hugenholtz P."/>
            <person name="Woyke T."/>
            <person name="Wu D."/>
            <person name="Spring S."/>
            <person name="Pukall R."/>
            <person name="Steenblock K."/>
            <person name="Schneider S."/>
            <person name="Klenk H.-P."/>
            <person name="Eisen J.A."/>
        </authorList>
    </citation>
    <scope>NUCLEOTIDE SEQUENCE [LARGE SCALE GENOMIC DNA]</scope>
    <source>
        <strain evidence="2">DSM 15567 / CIP 107919 / 50-1 BON</strain>
    </source>
</reference>
<dbReference type="KEGG" id="mas:Mahau_1537"/>
<dbReference type="RefSeq" id="WP_013781155.1">
    <property type="nucleotide sequence ID" value="NC_015520.1"/>
</dbReference>
<name>F3ZYI4_MAHA5</name>